<dbReference type="Pfam" id="PF12697">
    <property type="entry name" value="Abhydrolase_6"/>
    <property type="match status" value="1"/>
</dbReference>
<organism evidence="2 3">
    <name type="scientific">Rhodocytophaga aerolata</name>
    <dbReference type="NCBI Taxonomy" id="455078"/>
    <lineage>
        <taxon>Bacteria</taxon>
        <taxon>Pseudomonadati</taxon>
        <taxon>Bacteroidota</taxon>
        <taxon>Cytophagia</taxon>
        <taxon>Cytophagales</taxon>
        <taxon>Rhodocytophagaceae</taxon>
        <taxon>Rhodocytophaga</taxon>
    </lineage>
</organism>
<dbReference type="Gene3D" id="3.40.50.1820">
    <property type="entry name" value="alpha/beta hydrolase"/>
    <property type="match status" value="1"/>
</dbReference>
<sequence length="286" mass="31003">MTNHSLGFLFVHGAWHDRHTWDLILPLLHAQGYVAEALDLPGAGVNAKNPVSYDQRPLDPVAFANEPSPNVDITQAQFNVAISNKVVSMAARTNGKVVLVGHSKGGLAISAVTEMGFEQIAAVVYISGILVSNGVSALTYGQDPNMAQGEYSDLLMADPAVVGAARIDWQSTDFAYSSRLKAVFYDDVHEDTYQLFKAHLHPDEPMDGVLQPSPITPVRFGTVPRHYIRTSADRVFPPAAQDYMIARVDATMPTTTIVHKIDSSHSPFASQPIALVDILINIATQS</sequence>
<evidence type="ECO:0000259" key="1">
    <source>
        <dbReference type="Pfam" id="PF12697"/>
    </source>
</evidence>
<dbReference type="InterPro" id="IPR052897">
    <property type="entry name" value="Sec-Metab_Biosynth_Hydrolase"/>
</dbReference>
<feature type="domain" description="AB hydrolase-1" evidence="1">
    <location>
        <begin position="8"/>
        <end position="277"/>
    </location>
</feature>
<gene>
    <name evidence="2" type="ORF">Q0590_26940</name>
</gene>
<dbReference type="InterPro" id="IPR000073">
    <property type="entry name" value="AB_hydrolase_1"/>
</dbReference>
<name>A0ABT8RCX8_9BACT</name>
<dbReference type="GO" id="GO:0016787">
    <property type="term" value="F:hydrolase activity"/>
    <property type="evidence" value="ECO:0007669"/>
    <property type="project" value="UniProtKB-KW"/>
</dbReference>
<protein>
    <submittedName>
        <fullName evidence="2">Alpha/beta fold hydrolase</fullName>
    </submittedName>
</protein>
<dbReference type="InterPro" id="IPR029058">
    <property type="entry name" value="AB_hydrolase_fold"/>
</dbReference>
<evidence type="ECO:0000313" key="2">
    <source>
        <dbReference type="EMBL" id="MDO1449945.1"/>
    </source>
</evidence>
<reference evidence="2" key="1">
    <citation type="submission" date="2023-07" db="EMBL/GenBank/DDBJ databases">
        <title>The genome sequence of Rhodocytophaga aerolata KACC 12507.</title>
        <authorList>
            <person name="Zhang X."/>
        </authorList>
    </citation>
    <scope>NUCLEOTIDE SEQUENCE</scope>
    <source>
        <strain evidence="2">KACC 12507</strain>
    </source>
</reference>
<proteinExistence type="predicted"/>
<dbReference type="PANTHER" id="PTHR37017">
    <property type="entry name" value="AB HYDROLASE-1 DOMAIN-CONTAINING PROTEIN-RELATED"/>
    <property type="match status" value="1"/>
</dbReference>
<dbReference type="RefSeq" id="WP_302040745.1">
    <property type="nucleotide sequence ID" value="NZ_JAUKPO010000023.1"/>
</dbReference>
<dbReference type="Proteomes" id="UP001168528">
    <property type="component" value="Unassembled WGS sequence"/>
</dbReference>
<dbReference type="PANTHER" id="PTHR37017:SF11">
    <property type="entry name" value="ESTERASE_LIPASE_THIOESTERASE DOMAIN-CONTAINING PROTEIN"/>
    <property type="match status" value="1"/>
</dbReference>
<comment type="caution">
    <text evidence="2">The sequence shown here is derived from an EMBL/GenBank/DDBJ whole genome shotgun (WGS) entry which is preliminary data.</text>
</comment>
<dbReference type="SUPFAM" id="SSF53474">
    <property type="entry name" value="alpha/beta-Hydrolases"/>
    <property type="match status" value="1"/>
</dbReference>
<dbReference type="EMBL" id="JAUKPO010000023">
    <property type="protein sequence ID" value="MDO1449945.1"/>
    <property type="molecule type" value="Genomic_DNA"/>
</dbReference>
<keyword evidence="2" id="KW-0378">Hydrolase</keyword>
<keyword evidence="3" id="KW-1185">Reference proteome</keyword>
<evidence type="ECO:0000313" key="3">
    <source>
        <dbReference type="Proteomes" id="UP001168528"/>
    </source>
</evidence>
<accession>A0ABT8RCX8</accession>